<dbReference type="GO" id="GO:0032259">
    <property type="term" value="P:methylation"/>
    <property type="evidence" value="ECO:0007669"/>
    <property type="project" value="UniProtKB-KW"/>
</dbReference>
<evidence type="ECO:0000313" key="7">
    <source>
        <dbReference type="EMBL" id="CAA9499387.1"/>
    </source>
</evidence>
<gene>
    <name evidence="7" type="ORF">AVDCRST_MAG38-3067</name>
</gene>
<dbReference type="SUPFAM" id="SSF53790">
    <property type="entry name" value="Tetrapyrrole methylase"/>
    <property type="match status" value="1"/>
</dbReference>
<keyword evidence="5" id="KW-0949">S-adenosyl-L-methionine</keyword>
<dbReference type="InterPro" id="IPR014776">
    <property type="entry name" value="4pyrrole_Mease_sub2"/>
</dbReference>
<dbReference type="InterPro" id="IPR014777">
    <property type="entry name" value="4pyrrole_Mease_sub1"/>
</dbReference>
<protein>
    <submittedName>
        <fullName evidence="7">Precorrin-6A synthase (Deacetylating)</fullName>
        <ecNumber evidence="7">2.1.1.152</ecNumber>
    </submittedName>
</protein>
<dbReference type="Pfam" id="PF00590">
    <property type="entry name" value="TP_methylase"/>
    <property type="match status" value="1"/>
</dbReference>
<evidence type="ECO:0000256" key="5">
    <source>
        <dbReference type="ARBA" id="ARBA00022691"/>
    </source>
</evidence>
<dbReference type="PANTHER" id="PTHR43467">
    <property type="entry name" value="COBALT-PRECORRIN-2 C(20)-METHYLTRANSFERASE"/>
    <property type="match status" value="1"/>
</dbReference>
<dbReference type="InterPro" id="IPR012797">
    <property type="entry name" value="CobF"/>
</dbReference>
<feature type="domain" description="Tetrapyrrole methylase" evidence="6">
    <location>
        <begin position="4"/>
        <end position="225"/>
    </location>
</feature>
<dbReference type="NCBIfam" id="TIGR02434">
    <property type="entry name" value="CobF"/>
    <property type="match status" value="1"/>
</dbReference>
<dbReference type="PANTHER" id="PTHR43467:SF1">
    <property type="entry name" value="PRECORRIN-6A SYNTHASE [DEACETYLATING]"/>
    <property type="match status" value="1"/>
</dbReference>
<evidence type="ECO:0000256" key="3">
    <source>
        <dbReference type="ARBA" id="ARBA00022603"/>
    </source>
</evidence>
<keyword evidence="3 7" id="KW-0489">Methyltransferase</keyword>
<comment type="pathway">
    <text evidence="1">Cofactor biosynthesis; adenosylcobalamin biosynthesis.</text>
</comment>
<keyword evidence="2" id="KW-0169">Cobalamin biosynthesis</keyword>
<name>A0A6J4SHA9_9ACTN</name>
<dbReference type="GO" id="GO:0043819">
    <property type="term" value="F:precorrin-6A synthase (deacetylating) activity"/>
    <property type="evidence" value="ECO:0007669"/>
    <property type="project" value="UniProtKB-EC"/>
</dbReference>
<dbReference type="AlphaFoldDB" id="A0A6J4SHA9"/>
<evidence type="ECO:0000256" key="1">
    <source>
        <dbReference type="ARBA" id="ARBA00004953"/>
    </source>
</evidence>
<dbReference type="InterPro" id="IPR000878">
    <property type="entry name" value="4pyrrol_Mease"/>
</dbReference>
<dbReference type="PIRSF" id="PIRSF036525">
    <property type="entry name" value="CobF"/>
    <property type="match status" value="1"/>
</dbReference>
<dbReference type="Gene3D" id="3.40.1010.10">
    <property type="entry name" value="Cobalt-precorrin-4 Transmethylase, Domain 1"/>
    <property type="match status" value="1"/>
</dbReference>
<dbReference type="Gene3D" id="3.30.950.10">
    <property type="entry name" value="Methyltransferase, Cobalt-precorrin-4 Transmethylase, Domain 2"/>
    <property type="match status" value="1"/>
</dbReference>
<dbReference type="InterPro" id="IPR035996">
    <property type="entry name" value="4pyrrol_Methylase_sf"/>
</dbReference>
<organism evidence="7">
    <name type="scientific">uncultured Solirubrobacteraceae bacterium</name>
    <dbReference type="NCBI Taxonomy" id="1162706"/>
    <lineage>
        <taxon>Bacteria</taxon>
        <taxon>Bacillati</taxon>
        <taxon>Actinomycetota</taxon>
        <taxon>Thermoleophilia</taxon>
        <taxon>Solirubrobacterales</taxon>
        <taxon>Solirubrobacteraceae</taxon>
        <taxon>environmental samples</taxon>
    </lineage>
</organism>
<sequence length="257" mass="27986">MRRLRLIGIGAGHPDHVTIQAVQALNEFDVLFVVTKDDDTSELVEHRRAVVARHRHAGPFRTVTLADPPRPWRDADDYRGAVANWRAQRAAQWGGALRDGLADGECGAFLVWGDPALYESTLTVIAELAEHTALALDYDVIPGISSVQALTAAHRIPLNRVGRAVQVSPARLLAGGMPDGVDDVVVMLDAQGTFERIPADGIEIFWGAYLGTPDELLVAGPLGEVAGEIARLRAEAKRRKGWMFDTYLLRRSGAERG</sequence>
<keyword evidence="4 7" id="KW-0808">Transferase</keyword>
<dbReference type="EMBL" id="CADCVJ010000252">
    <property type="protein sequence ID" value="CAA9499387.1"/>
    <property type="molecule type" value="Genomic_DNA"/>
</dbReference>
<evidence type="ECO:0000259" key="6">
    <source>
        <dbReference type="Pfam" id="PF00590"/>
    </source>
</evidence>
<reference evidence="7" key="1">
    <citation type="submission" date="2020-02" db="EMBL/GenBank/DDBJ databases">
        <authorList>
            <person name="Meier V. D."/>
        </authorList>
    </citation>
    <scope>NUCLEOTIDE SEQUENCE</scope>
    <source>
        <strain evidence="7">AVDCRST_MAG38</strain>
    </source>
</reference>
<accession>A0A6J4SHA9</accession>
<proteinExistence type="predicted"/>
<dbReference type="CDD" id="cd11643">
    <property type="entry name" value="Precorrin-6A-synthase"/>
    <property type="match status" value="1"/>
</dbReference>
<dbReference type="EC" id="2.1.1.152" evidence="7"/>
<evidence type="ECO:0000256" key="2">
    <source>
        <dbReference type="ARBA" id="ARBA00022573"/>
    </source>
</evidence>
<dbReference type="GO" id="GO:0009236">
    <property type="term" value="P:cobalamin biosynthetic process"/>
    <property type="evidence" value="ECO:0007669"/>
    <property type="project" value="UniProtKB-KW"/>
</dbReference>
<evidence type="ECO:0000256" key="4">
    <source>
        <dbReference type="ARBA" id="ARBA00022679"/>
    </source>
</evidence>